<dbReference type="Gene3D" id="3.40.50.2000">
    <property type="entry name" value="Glycogen Phosphorylase B"/>
    <property type="match status" value="2"/>
</dbReference>
<accession>A0ABV8WCV0</accession>
<keyword evidence="4" id="KW-1185">Reference proteome</keyword>
<keyword evidence="1 3" id="KW-0808">Transferase</keyword>
<evidence type="ECO:0000256" key="1">
    <source>
        <dbReference type="ARBA" id="ARBA00022679"/>
    </source>
</evidence>
<feature type="domain" description="Glycosyl transferase family 1" evidence="2">
    <location>
        <begin position="153"/>
        <end position="297"/>
    </location>
</feature>
<organism evidence="3 4">
    <name type="scientific">Flavobacterium quisquiliarum</name>
    <dbReference type="NCBI Taxonomy" id="1834436"/>
    <lineage>
        <taxon>Bacteria</taxon>
        <taxon>Pseudomonadati</taxon>
        <taxon>Bacteroidota</taxon>
        <taxon>Flavobacteriia</taxon>
        <taxon>Flavobacteriales</taxon>
        <taxon>Flavobacteriaceae</taxon>
        <taxon>Flavobacterium</taxon>
    </lineage>
</organism>
<protein>
    <submittedName>
        <fullName evidence="3">Glycosyltransferase</fullName>
        <ecNumber evidence="3">2.4.-.-</ecNumber>
    </submittedName>
</protein>
<dbReference type="SUPFAM" id="SSF53756">
    <property type="entry name" value="UDP-Glycosyltransferase/glycogen phosphorylase"/>
    <property type="match status" value="1"/>
</dbReference>
<dbReference type="RefSeq" id="WP_179002248.1">
    <property type="nucleotide sequence ID" value="NZ_JBHSCO010000007.1"/>
</dbReference>
<sequence>MKVLHIANLIGSNTNGIDYVVEKILLHQNALDKINVDQINLNNFSYKIAFDAINLNDVIIFHSIFSIKSWSLIFYCLFKNKPYIIFPHSGLTISSFEKSKIKKKLVMKLFLKKLIFKAAAVHFLNENEKENSYKFYSRSFIVPNGIDIDYDIDKKERQKYIAYLGRYDINHKGIDILLDAIKLIQDEFRNRGYTIIMHGYDPSNVSLNFINDFVAKNNLSDLICVRGPVTNSNDKINFLSHASAYILTSRYEGLPITVLEALSLDTPCLVSKGTNMAELIDKNGFGISCLSNSDSVKNMLINFFVQSENSGFKSSRSFLIDNFSWKTISGQLVNEYKKAINYGK</sequence>
<dbReference type="EC" id="2.4.-.-" evidence="3"/>
<dbReference type="GO" id="GO:0016757">
    <property type="term" value="F:glycosyltransferase activity"/>
    <property type="evidence" value="ECO:0007669"/>
    <property type="project" value="UniProtKB-KW"/>
</dbReference>
<comment type="caution">
    <text evidence="3">The sequence shown here is derived from an EMBL/GenBank/DDBJ whole genome shotgun (WGS) entry which is preliminary data.</text>
</comment>
<dbReference type="Pfam" id="PF00534">
    <property type="entry name" value="Glycos_transf_1"/>
    <property type="match status" value="1"/>
</dbReference>
<dbReference type="PANTHER" id="PTHR46401">
    <property type="entry name" value="GLYCOSYLTRANSFERASE WBBK-RELATED"/>
    <property type="match status" value="1"/>
</dbReference>
<proteinExistence type="predicted"/>
<evidence type="ECO:0000259" key="2">
    <source>
        <dbReference type="Pfam" id="PF00534"/>
    </source>
</evidence>
<reference evidence="4" key="1">
    <citation type="journal article" date="2019" name="Int. J. Syst. Evol. Microbiol.">
        <title>The Global Catalogue of Microorganisms (GCM) 10K type strain sequencing project: providing services to taxonomists for standard genome sequencing and annotation.</title>
        <authorList>
            <consortium name="The Broad Institute Genomics Platform"/>
            <consortium name="The Broad Institute Genome Sequencing Center for Infectious Disease"/>
            <person name="Wu L."/>
            <person name="Ma J."/>
        </authorList>
    </citation>
    <scope>NUCLEOTIDE SEQUENCE [LARGE SCALE GENOMIC DNA]</scope>
    <source>
        <strain evidence="4">CGMCC 1.15345</strain>
    </source>
</reference>
<dbReference type="PANTHER" id="PTHR46401:SF2">
    <property type="entry name" value="GLYCOSYLTRANSFERASE WBBK-RELATED"/>
    <property type="match status" value="1"/>
</dbReference>
<dbReference type="EMBL" id="JBHSCO010000007">
    <property type="protein sequence ID" value="MFC4393736.1"/>
    <property type="molecule type" value="Genomic_DNA"/>
</dbReference>
<dbReference type="Proteomes" id="UP001595719">
    <property type="component" value="Unassembled WGS sequence"/>
</dbReference>
<gene>
    <name evidence="3" type="ORF">ACFOY0_22270</name>
</gene>
<evidence type="ECO:0000313" key="3">
    <source>
        <dbReference type="EMBL" id="MFC4393736.1"/>
    </source>
</evidence>
<evidence type="ECO:0000313" key="4">
    <source>
        <dbReference type="Proteomes" id="UP001595719"/>
    </source>
</evidence>
<dbReference type="InterPro" id="IPR001296">
    <property type="entry name" value="Glyco_trans_1"/>
</dbReference>
<keyword evidence="3" id="KW-0328">Glycosyltransferase</keyword>
<name>A0ABV8WCV0_9FLAO</name>